<sequence length="1523" mass="170869">AWCADKAALALLIHLEKLKVKIPYERHFLLLCMVSSVMIRIRFVFLSVTSSLVPPSFETTILPLSVTAFYKALLLPADDGKIEFQISVGAICDDYFQPFGEKDRIYKFSSPKVLRLLEILRHFKPEKQITSTLTPIMEGSSQGNVHLEVEEGSYRDPENVFGNTAIVKNTSENETICKDVAKDSNDASEDKTIINDVDKDSGDISKYKTIVTDVDQCLDSSDPNLSNNNEAILGKEIAEEAKGCVETVVHELDTDSKILLCNGISSKLNEYKKLVNGISSELGDICTLNLDESTTISTPSCDPILACSVTESKYNNCDNSRDDCNCSDSIFNNDYNDDPHNSSNSNIIVTKGAKILENMNSGTPRETTTKPTENKGATNLNQQYPVKSEATKMVVSPAAEGENNNIASSPSRGRPHRWSRFNRRGFTREDGKIGARGEQSNRPPRNYQDDADTLCCIVFAKHRFTAKILYNMLNVSKNLSLLSWTCVTMTTTCHTCAPNSRWTKIADPAVDLREAESEHRKQEEVLKRFRMRECNLLVATSVLEEGMDMPKCNLVVRFDLPTGYRSYAQSKGRARAADSHYVLVTEEGNRETFLRQLAEYREIEEMLVRKCANQEPPEHEEKDADIYTGSVEPYRPANSSTSASVNLATAVALVNRYCAKLPSDTFTRLTPLWSVRSMVHEDRTLYSCSLQLPINSPVKQDITGGAVPSRVLARRVAALEACRVLHQAKELDDNLLPIGTLLSDHLSPASSTISCTPVSRGDGYLALRDLSHIHCKESFRLQGEEDSTLALEELEEMVPRDSLEPRPGTTKRRQYYYKRIAEALTDCRPTPGRPSYLYHIGMVLTCPLPEEQNTRGRRIYPPEDFPQGFGILTLKPIPPICPFPIFTRSGEVRVGLELSGAYVVLDEEQLEKIMTFLNYTFTSVLRLQKYLMMFDPDSSENCFFIVPTIKRTKESEACVDWEFLDRIYDNRNLTPCPVKEEERAEFVFDSSRYHDAVIMPWYRNQDQPHYFYVAEICAHLTPKSTFPGSEYKTFDEYYFKKYGIQISNSRQPLLDVDHTSARLNFLTPRLVTLAVYCIMTRNDYVNRKGEALPTSSEETKRAKRESLEQKQILVPELCTVHPFPASLWRKAVCLPCILYRVNALLLADQIRRQVARSISLGTQELTPGFKWPPLNFGWSLADVLRKSKETRKAASEAKSEKSADPTEEAQRLDTVSIKPEEVERPEKTANDIVAEEESKISEDWMEIGTWSNDMAADALEVDEFDPESCALPSNVTLLGGKDRVRYGSPTSWLGFEPDVDGFDSGDDSSDCAGGDYDRSDSSDVKGPSGLRIEFKGDVAEAVEDDAKSRDEKNSSDTSGTQDDIPWDWEVEDDLHDGEKITEKYALQFHKACEKNLLLIKESGMLVRSHEPLMIHRKTKNGGQGSVSPTETLELRDAPPLPLLILPATSDDNSDSGVCIDLEDLEASSDSGNYEDEQEDSVAMFSFDAQPDLDGHPGPSPAIILQVHRPRRGLNPGVRHLLFG</sequence>
<dbReference type="Gene3D" id="2.170.260.10">
    <property type="entry name" value="paz domain"/>
    <property type="match status" value="1"/>
</dbReference>
<reference evidence="12" key="1">
    <citation type="submission" date="2021-03" db="EMBL/GenBank/DDBJ databases">
        <authorList>
            <person name="Tran Van P."/>
        </authorList>
    </citation>
    <scope>NUCLEOTIDE SEQUENCE</scope>
</reference>
<keyword evidence="2" id="KW-0479">Metal-binding</keyword>
<feature type="region of interest" description="Disordered" evidence="8">
    <location>
        <begin position="358"/>
        <end position="446"/>
    </location>
</feature>
<dbReference type="Pfam" id="PF20931">
    <property type="entry name" value="Dicer_platform"/>
    <property type="match status" value="1"/>
</dbReference>
<dbReference type="SUPFAM" id="SSF52540">
    <property type="entry name" value="P-loop containing nucleoside triphosphate hydrolases"/>
    <property type="match status" value="1"/>
</dbReference>
<feature type="compositionally biased region" description="Basic and acidic residues" evidence="8">
    <location>
        <begin position="426"/>
        <end position="435"/>
    </location>
</feature>
<dbReference type="SMART" id="SM00949">
    <property type="entry name" value="PAZ"/>
    <property type="match status" value="1"/>
</dbReference>
<feature type="compositionally biased region" description="Basic and acidic residues" evidence="8">
    <location>
        <begin position="1218"/>
        <end position="1229"/>
    </location>
</feature>
<dbReference type="Pfam" id="PF03368">
    <property type="entry name" value="Dicer_dimer"/>
    <property type="match status" value="1"/>
</dbReference>
<dbReference type="InterPro" id="IPR038248">
    <property type="entry name" value="Dicer_dimer_sf"/>
</dbReference>
<gene>
    <name evidence="12" type="ORF">TPAB3V08_LOCUS2838</name>
</gene>
<dbReference type="Gene3D" id="3.30.160.380">
    <property type="entry name" value="Dicer dimerisation domain"/>
    <property type="match status" value="1"/>
</dbReference>
<evidence type="ECO:0000313" key="12">
    <source>
        <dbReference type="EMBL" id="CAG2055840.1"/>
    </source>
</evidence>
<dbReference type="CDD" id="cd15903">
    <property type="entry name" value="Dicer_PBD"/>
    <property type="match status" value="1"/>
</dbReference>
<proteinExistence type="predicted"/>
<evidence type="ECO:0000256" key="4">
    <source>
        <dbReference type="ARBA" id="ARBA00022759"/>
    </source>
</evidence>
<feature type="non-terminal residue" evidence="12">
    <location>
        <position position="1"/>
    </location>
</feature>
<keyword evidence="3" id="KW-0547">Nucleotide-binding</keyword>
<dbReference type="Proteomes" id="UP001153148">
    <property type="component" value="Unassembled WGS sequence"/>
</dbReference>
<evidence type="ECO:0000256" key="3">
    <source>
        <dbReference type="ARBA" id="ARBA00022741"/>
    </source>
</evidence>
<keyword evidence="4" id="KW-0255">Endonuclease</keyword>
<evidence type="ECO:0000313" key="13">
    <source>
        <dbReference type="Proteomes" id="UP001153148"/>
    </source>
</evidence>
<keyword evidence="13" id="KW-1185">Reference proteome</keyword>
<dbReference type="PROSITE" id="PS51194">
    <property type="entry name" value="HELICASE_CTER"/>
    <property type="match status" value="1"/>
</dbReference>
<evidence type="ECO:0000256" key="8">
    <source>
        <dbReference type="SAM" id="MobiDB-lite"/>
    </source>
</evidence>
<dbReference type="Pfam" id="PF02170">
    <property type="entry name" value="PAZ"/>
    <property type="match status" value="1"/>
</dbReference>
<organism evidence="12 13">
    <name type="scientific">Timema podura</name>
    <name type="common">Walking stick</name>
    <dbReference type="NCBI Taxonomy" id="61482"/>
    <lineage>
        <taxon>Eukaryota</taxon>
        <taxon>Metazoa</taxon>
        <taxon>Ecdysozoa</taxon>
        <taxon>Arthropoda</taxon>
        <taxon>Hexapoda</taxon>
        <taxon>Insecta</taxon>
        <taxon>Pterygota</taxon>
        <taxon>Neoptera</taxon>
        <taxon>Polyneoptera</taxon>
        <taxon>Phasmatodea</taxon>
        <taxon>Timematodea</taxon>
        <taxon>Timematoidea</taxon>
        <taxon>Timematidae</taxon>
        <taxon>Timema</taxon>
    </lineage>
</organism>
<feature type="compositionally biased region" description="Polar residues" evidence="8">
    <location>
        <begin position="358"/>
        <end position="385"/>
    </location>
</feature>
<evidence type="ECO:0000256" key="6">
    <source>
        <dbReference type="ARBA" id="ARBA00022842"/>
    </source>
</evidence>
<dbReference type="SUPFAM" id="SSF101690">
    <property type="entry name" value="PAZ domain"/>
    <property type="match status" value="1"/>
</dbReference>
<evidence type="ECO:0008006" key="14">
    <source>
        <dbReference type="Google" id="ProtNLM"/>
    </source>
</evidence>
<keyword evidence="7" id="KW-0694">RNA-binding</keyword>
<accession>A0ABN7NJ67</accession>
<evidence type="ECO:0000256" key="5">
    <source>
        <dbReference type="ARBA" id="ARBA00022801"/>
    </source>
</evidence>
<dbReference type="Pfam" id="PF00271">
    <property type="entry name" value="Helicase_C"/>
    <property type="match status" value="1"/>
</dbReference>
<dbReference type="EMBL" id="CAJPIN010002969">
    <property type="protein sequence ID" value="CAG2055840.1"/>
    <property type="molecule type" value="Genomic_DNA"/>
</dbReference>
<evidence type="ECO:0000256" key="7">
    <source>
        <dbReference type="PROSITE-ProRule" id="PRU00657"/>
    </source>
</evidence>
<feature type="compositionally biased region" description="Basic and acidic residues" evidence="8">
    <location>
        <begin position="1332"/>
        <end position="1354"/>
    </location>
</feature>
<dbReference type="SMART" id="SM00490">
    <property type="entry name" value="HELICc"/>
    <property type="match status" value="1"/>
</dbReference>
<feature type="compositionally biased region" description="Basic residues" evidence="8">
    <location>
        <begin position="413"/>
        <end position="425"/>
    </location>
</feature>
<dbReference type="PROSITE" id="PS51327">
    <property type="entry name" value="DICER_DSRBF"/>
    <property type="match status" value="1"/>
</dbReference>
<dbReference type="PANTHER" id="PTHR14950">
    <property type="entry name" value="DICER-RELATED"/>
    <property type="match status" value="1"/>
</dbReference>
<dbReference type="InterPro" id="IPR003100">
    <property type="entry name" value="PAZ_dom"/>
</dbReference>
<feature type="region of interest" description="Disordered" evidence="8">
    <location>
        <begin position="1292"/>
        <end position="1367"/>
    </location>
</feature>
<dbReference type="PROSITE" id="PS50821">
    <property type="entry name" value="PAZ"/>
    <property type="match status" value="1"/>
</dbReference>
<dbReference type="InterPro" id="IPR036085">
    <property type="entry name" value="PAZ_dom_sf"/>
</dbReference>
<dbReference type="CDD" id="cd02843">
    <property type="entry name" value="PAZ_dicer_like"/>
    <property type="match status" value="1"/>
</dbReference>
<keyword evidence="6" id="KW-0460">Magnesium</keyword>
<feature type="domain" description="Dicer dsRNA-binding fold" evidence="11">
    <location>
        <begin position="650"/>
        <end position="745"/>
    </location>
</feature>
<feature type="domain" description="PAZ" evidence="9">
    <location>
        <begin position="962"/>
        <end position="1122"/>
    </location>
</feature>
<comment type="caution">
    <text evidence="12">The sequence shown here is derived from an EMBL/GenBank/DDBJ whole genome shotgun (WGS) entry which is preliminary data.</text>
</comment>
<evidence type="ECO:0000259" key="9">
    <source>
        <dbReference type="PROSITE" id="PS50821"/>
    </source>
</evidence>
<dbReference type="InterPro" id="IPR005034">
    <property type="entry name" value="Dicer_dimerisation"/>
</dbReference>
<evidence type="ECO:0000256" key="1">
    <source>
        <dbReference type="ARBA" id="ARBA00022722"/>
    </source>
</evidence>
<feature type="domain" description="Helicase C-terminal" evidence="10">
    <location>
        <begin position="446"/>
        <end position="624"/>
    </location>
</feature>
<evidence type="ECO:0000256" key="2">
    <source>
        <dbReference type="ARBA" id="ARBA00022723"/>
    </source>
</evidence>
<feature type="compositionally biased region" description="Polar residues" evidence="8">
    <location>
        <begin position="402"/>
        <end position="411"/>
    </location>
</feature>
<keyword evidence="1" id="KW-0540">Nuclease</keyword>
<dbReference type="PANTHER" id="PTHR14950:SF37">
    <property type="entry name" value="ENDORIBONUCLEASE DICER"/>
    <property type="match status" value="1"/>
</dbReference>
<dbReference type="InterPro" id="IPR048512">
    <property type="entry name" value="Dicer_platform"/>
</dbReference>
<feature type="compositionally biased region" description="Acidic residues" evidence="8">
    <location>
        <begin position="1297"/>
        <end position="1309"/>
    </location>
</feature>
<evidence type="ECO:0000259" key="10">
    <source>
        <dbReference type="PROSITE" id="PS51194"/>
    </source>
</evidence>
<evidence type="ECO:0000259" key="11">
    <source>
        <dbReference type="PROSITE" id="PS51327"/>
    </source>
</evidence>
<keyword evidence="5" id="KW-0378">Hydrolase</keyword>
<dbReference type="InterPro" id="IPR001650">
    <property type="entry name" value="Helicase_C-like"/>
</dbReference>
<dbReference type="InterPro" id="IPR027417">
    <property type="entry name" value="P-loop_NTPase"/>
</dbReference>
<name>A0ABN7NJ67_TIMPD</name>
<feature type="compositionally biased region" description="Basic and acidic residues" evidence="8">
    <location>
        <begin position="1191"/>
        <end position="1211"/>
    </location>
</feature>
<dbReference type="InterPro" id="IPR048513">
    <property type="entry name" value="Dicer_PBD"/>
</dbReference>
<dbReference type="Gene3D" id="3.40.50.300">
    <property type="entry name" value="P-loop containing nucleotide triphosphate hydrolases"/>
    <property type="match status" value="1"/>
</dbReference>
<feature type="region of interest" description="Disordered" evidence="8">
    <location>
        <begin position="1191"/>
        <end position="1231"/>
    </location>
</feature>
<protein>
    <recommendedName>
        <fullName evidence="14">Dicer-1</fullName>
    </recommendedName>
</protein>